<dbReference type="Proteomes" id="UP000027581">
    <property type="component" value="Unassembled WGS sequence"/>
</dbReference>
<comment type="similarity">
    <text evidence="1">Belongs to the DeSI family.</text>
</comment>
<name>A0A060RVF7_PLARE</name>
<dbReference type="Pfam" id="PF05903">
    <property type="entry name" value="Peptidase_C97"/>
    <property type="match status" value="1"/>
</dbReference>
<proteinExistence type="inferred from homology"/>
<evidence type="ECO:0000313" key="7">
    <source>
        <dbReference type="Proteomes" id="UP000027581"/>
    </source>
</evidence>
<dbReference type="EMBL" id="HG810773">
    <property type="protein sequence ID" value="CDO65456.1"/>
    <property type="molecule type" value="Genomic_DNA"/>
</dbReference>
<dbReference type="GO" id="GO:0070646">
    <property type="term" value="P:protein modification by small protein removal"/>
    <property type="evidence" value="ECO:0007669"/>
    <property type="project" value="TreeGrafter"/>
</dbReference>
<reference evidence="6" key="2">
    <citation type="submission" date="2014-05" db="EMBL/GenBank/DDBJ databases">
        <title>The genome sequences of chimpanzee malaria parasites reveal the path to human adaptation.</title>
        <authorList>
            <person name="Otto T.D."/>
            <person name="Rayner J.C."/>
            <person name="Boehme U."/>
            <person name="Pain A."/>
            <person name="Spottiswoode N."/>
            <person name="Sanders M."/>
            <person name="Quail M."/>
            <person name="Ollomo B."/>
            <person name="Renaud F."/>
            <person name="Thomas A.W."/>
            <person name="Prugnolle F."/>
            <person name="Conway D.J."/>
            <person name="Newbold C."/>
            <person name="Berriman M."/>
        </authorList>
    </citation>
    <scope>NUCLEOTIDE SEQUENCE [LARGE SCALE GENOMIC DNA]</scope>
    <source>
        <strain evidence="6">CDC</strain>
    </source>
</reference>
<evidence type="ECO:0000256" key="3">
    <source>
        <dbReference type="ARBA" id="ARBA00022801"/>
    </source>
</evidence>
<dbReference type="GO" id="GO:0008233">
    <property type="term" value="F:peptidase activity"/>
    <property type="evidence" value="ECO:0007669"/>
    <property type="project" value="UniProtKB-KW"/>
</dbReference>
<protein>
    <recommendedName>
        <fullName evidence="5">PPPDE domain-containing protein</fullName>
    </recommendedName>
</protein>
<feature type="compositionally biased region" description="Low complexity" evidence="4">
    <location>
        <begin position="160"/>
        <end position="183"/>
    </location>
</feature>
<evidence type="ECO:0000256" key="2">
    <source>
        <dbReference type="ARBA" id="ARBA00022670"/>
    </source>
</evidence>
<evidence type="ECO:0000259" key="5">
    <source>
        <dbReference type="PROSITE" id="PS51858"/>
    </source>
</evidence>
<dbReference type="AlphaFoldDB" id="A0A060RVF7"/>
<sequence length="497" mass="57735">MATKFCVKLKIYDLSRGMVKTWSPLLIGKQIDGVWHTAVLVYNMEYFYGGGILCLEQEEFETFYNIKPVGIIDMGTTELLQTHFHEYLNGIQKNFTVDKYNIVNWNCNNFTNEVCNFLVGKNIPQYILNTPYEVMSTSKGKLILDMMQSYQSSIAPGFDNNQNNATSQQNNQFGQNNTTSQQNNQSIQNNISSQDNNQSIQNNISSQDNTLISNNISCKTLELMKEKTSSIDGNMNKIKNMSFNENDVISLKQNDNIHNNENIGKKIDDSCKLPSVSLENFFKDCEIEKLLNDYIKDEKYGVDEKKNFFSFLKTFYDNILENEDLLKNRIIYKKKHPMFFNNIHTMNEYDNILSSLSFCMGFVENNEATNLQHFTIYIDRKKIKSTTFQEHLNLVINKEIFLKNKDPSIYQNHVLYLKDISEYILNDNDKAKNNSQNGLFVFLSHMFLKNNVDMNNTQNDISSFQVLNHIIKAGAQEEKQYILRLNRIINDHIQSLT</sequence>
<dbReference type="SMART" id="SM01179">
    <property type="entry name" value="DUF862"/>
    <property type="match status" value="1"/>
</dbReference>
<evidence type="ECO:0000256" key="1">
    <source>
        <dbReference type="ARBA" id="ARBA00008140"/>
    </source>
</evidence>
<accession>A0A060RVF7</accession>
<dbReference type="VEuPathDB" id="PlasmoDB:PRCDC_1217200"/>
<keyword evidence="3" id="KW-0378">Hydrolase</keyword>
<evidence type="ECO:0000256" key="4">
    <source>
        <dbReference type="SAM" id="MobiDB-lite"/>
    </source>
</evidence>
<dbReference type="MEROPS" id="C97.A11"/>
<evidence type="ECO:0000313" key="6">
    <source>
        <dbReference type="EMBL" id="CDO65456.1"/>
    </source>
</evidence>
<dbReference type="InterPro" id="IPR008580">
    <property type="entry name" value="PPPDE_dom"/>
</dbReference>
<dbReference type="PROSITE" id="PS51858">
    <property type="entry name" value="PPPDE"/>
    <property type="match status" value="1"/>
</dbReference>
<keyword evidence="7" id="KW-1185">Reference proteome</keyword>
<dbReference type="InterPro" id="IPR042266">
    <property type="entry name" value="PPPDE_sf"/>
</dbReference>
<dbReference type="PANTHER" id="PTHR12378">
    <property type="entry name" value="DESUMOYLATING ISOPEPTIDASE"/>
    <property type="match status" value="1"/>
</dbReference>
<dbReference type="PhylomeDB" id="A0A060RVF7"/>
<feature type="region of interest" description="Disordered" evidence="4">
    <location>
        <begin position="155"/>
        <end position="183"/>
    </location>
</feature>
<dbReference type="VEuPathDB" id="PlasmoDB:PRG01_1221500"/>
<dbReference type="PANTHER" id="PTHR12378:SF7">
    <property type="entry name" value="DESUMOYLATING ISOPEPTIDASE 1"/>
    <property type="match status" value="1"/>
</dbReference>
<feature type="domain" description="PPPDE" evidence="5">
    <location>
        <begin position="5"/>
        <end position="148"/>
    </location>
</feature>
<organism evidence="6 7">
    <name type="scientific">Plasmodium reichenowi</name>
    <dbReference type="NCBI Taxonomy" id="5854"/>
    <lineage>
        <taxon>Eukaryota</taxon>
        <taxon>Sar</taxon>
        <taxon>Alveolata</taxon>
        <taxon>Apicomplexa</taxon>
        <taxon>Aconoidasida</taxon>
        <taxon>Haemosporida</taxon>
        <taxon>Plasmodiidae</taxon>
        <taxon>Plasmodium</taxon>
        <taxon>Plasmodium (Laverania)</taxon>
    </lineage>
</organism>
<dbReference type="GO" id="GO:0006508">
    <property type="term" value="P:proteolysis"/>
    <property type="evidence" value="ECO:0007669"/>
    <property type="project" value="UniProtKB-KW"/>
</dbReference>
<reference evidence="6" key="1">
    <citation type="submission" date="2014-01" db="EMBL/GenBank/DDBJ databases">
        <authorList>
            <person name="Aslett M."/>
        </authorList>
    </citation>
    <scope>NUCLEOTIDE SEQUENCE</scope>
    <source>
        <strain evidence="6">CDC</strain>
    </source>
</reference>
<keyword evidence="2" id="KW-0645">Protease</keyword>
<gene>
    <name evidence="6" type="ORF">PRCDC_1217200</name>
</gene>
<dbReference type="Gene3D" id="3.90.1720.30">
    <property type="entry name" value="PPPDE domains"/>
    <property type="match status" value="1"/>
</dbReference>